<evidence type="ECO:0000256" key="13">
    <source>
        <dbReference type="ARBA" id="ARBA00075219"/>
    </source>
</evidence>
<sequence length="415" mass="45089">MSFPVIAQTTTPLLPYHFSVPDKKALVGQYVGKSLDQVRTPRLVVDRTVVKKNCEKLGAIAQRQQVKIRVHVKTHKTIEATAIELDAAGTDAIIVSTLAEAYYLVQSPLVANGQLKDVLLGLPISPDKFDEMFALADQVETFSIFIDHDQTLDALDAYYEEKYGKASGRRVNVFFKVECGNGRAGAAIHNDASLNLARRLVNSSYINLMGLYTHAGQSYACRDHASAVSFLQAERDAAITYRDYLSENGITIDKCSIGATPTVMAAGLADPSVLQGITELHAGAFAFMDRQQVATSLASPSDVAITVLSRVASRYPERGSILLDAGALAFSKDPSPQGGFGDIVGREHWKLNKIAQEHGVVTEIPAEDFADAPVGKVFQVRPNHCCLTAACFEFYLVVENGGDKVVDVWVPVRGW</sequence>
<evidence type="ECO:0000256" key="1">
    <source>
        <dbReference type="ARBA" id="ARBA00001933"/>
    </source>
</evidence>
<evidence type="ECO:0000256" key="11">
    <source>
        <dbReference type="ARBA" id="ARBA00066349"/>
    </source>
</evidence>
<dbReference type="GO" id="GO:0036088">
    <property type="term" value="P:D-serine catabolic process"/>
    <property type="evidence" value="ECO:0007669"/>
    <property type="project" value="TreeGrafter"/>
</dbReference>
<dbReference type="SUPFAM" id="SSF51419">
    <property type="entry name" value="PLP-binding barrel"/>
    <property type="match status" value="1"/>
</dbReference>
<keyword evidence="7" id="KW-0663">Pyridoxal phosphate</keyword>
<dbReference type="GO" id="GO:0009636">
    <property type="term" value="P:response to toxic substance"/>
    <property type="evidence" value="ECO:0007669"/>
    <property type="project" value="UniProtKB-KW"/>
</dbReference>
<dbReference type="GO" id="GO:0008721">
    <property type="term" value="F:D-serine ammonia-lyase activity"/>
    <property type="evidence" value="ECO:0007669"/>
    <property type="project" value="UniProtKB-EC"/>
</dbReference>
<evidence type="ECO:0000256" key="4">
    <source>
        <dbReference type="ARBA" id="ARBA00022575"/>
    </source>
</evidence>
<dbReference type="InterPro" id="IPR001608">
    <property type="entry name" value="Ala_racemase_N"/>
</dbReference>
<protein>
    <recommendedName>
        <fullName evidence="12">D-serine dehydratase</fullName>
        <ecNumber evidence="11">4.3.1.18</ecNumber>
    </recommendedName>
    <alternativeName>
        <fullName evidence="13">D-serine deaminase</fullName>
    </alternativeName>
</protein>
<evidence type="ECO:0000256" key="3">
    <source>
        <dbReference type="ARBA" id="ARBA00005323"/>
    </source>
</evidence>
<evidence type="ECO:0000313" key="15">
    <source>
        <dbReference type="EMBL" id="SAM04113.1"/>
    </source>
</evidence>
<dbReference type="SMART" id="SM01119">
    <property type="entry name" value="D-ser_dehydrat"/>
    <property type="match status" value="1"/>
</dbReference>
<accession>A0A163K420</accession>
<keyword evidence="5" id="KW-0479">Metal-binding</keyword>
<keyword evidence="6" id="KW-0862">Zinc</keyword>
<dbReference type="OrthoDB" id="20198at2759"/>
<dbReference type="OMA" id="WPRFYGW"/>
<evidence type="ECO:0000256" key="9">
    <source>
        <dbReference type="ARBA" id="ARBA00051198"/>
    </source>
</evidence>
<dbReference type="EC" id="4.3.1.18" evidence="11"/>
<evidence type="ECO:0000256" key="5">
    <source>
        <dbReference type="ARBA" id="ARBA00022723"/>
    </source>
</evidence>
<feature type="domain" description="D-serine dehydratase-like" evidence="14">
    <location>
        <begin position="304"/>
        <end position="399"/>
    </location>
</feature>
<comment type="cofactor">
    <cofactor evidence="2">
        <name>Zn(2+)</name>
        <dbReference type="ChEBI" id="CHEBI:29105"/>
    </cofactor>
</comment>
<dbReference type="InterPro" id="IPR042208">
    <property type="entry name" value="D-ser_dehydrat-like_sf"/>
</dbReference>
<dbReference type="STRING" id="4829.A0A163K420"/>
<evidence type="ECO:0000256" key="7">
    <source>
        <dbReference type="ARBA" id="ARBA00022898"/>
    </source>
</evidence>
<dbReference type="AlphaFoldDB" id="A0A163K420"/>
<evidence type="ECO:0000313" key="16">
    <source>
        <dbReference type="Proteomes" id="UP000078561"/>
    </source>
</evidence>
<dbReference type="PANTHER" id="PTHR28004:SF2">
    <property type="entry name" value="D-SERINE DEHYDRATASE"/>
    <property type="match status" value="1"/>
</dbReference>
<dbReference type="FunCoup" id="A0A163K420">
    <property type="interactions" value="41"/>
</dbReference>
<evidence type="ECO:0000256" key="6">
    <source>
        <dbReference type="ARBA" id="ARBA00022833"/>
    </source>
</evidence>
<dbReference type="InterPro" id="IPR026956">
    <property type="entry name" value="D-ser_dehydrat-like_dom"/>
</dbReference>
<dbReference type="Pfam" id="PF01168">
    <property type="entry name" value="Ala_racemase_N"/>
    <property type="match status" value="1"/>
</dbReference>
<dbReference type="EMBL" id="LT554349">
    <property type="protein sequence ID" value="SAM04113.1"/>
    <property type="molecule type" value="Genomic_DNA"/>
</dbReference>
<dbReference type="PANTHER" id="PTHR28004">
    <property type="entry name" value="ZGC:162816-RELATED"/>
    <property type="match status" value="1"/>
</dbReference>
<dbReference type="FunFam" id="3.20.20.10:FF:000016">
    <property type="entry name" value="D-serine dehydratase"/>
    <property type="match status" value="1"/>
</dbReference>
<reference evidence="15" key="1">
    <citation type="submission" date="2016-04" db="EMBL/GenBank/DDBJ databases">
        <authorList>
            <person name="Evans L.H."/>
            <person name="Alamgir A."/>
            <person name="Owens N."/>
            <person name="Weber N.D."/>
            <person name="Virtaneva K."/>
            <person name="Barbian K."/>
            <person name="Babar A."/>
            <person name="Rosenke K."/>
        </authorList>
    </citation>
    <scope>NUCLEOTIDE SEQUENCE [LARGE SCALE GENOMIC DNA]</scope>
    <source>
        <strain evidence="15">CBS 101.48</strain>
    </source>
</reference>
<comment type="catalytic activity">
    <reaction evidence="9">
        <text>D-serine = pyruvate + NH4(+)</text>
        <dbReference type="Rhea" id="RHEA:13977"/>
        <dbReference type="ChEBI" id="CHEBI:15361"/>
        <dbReference type="ChEBI" id="CHEBI:28938"/>
        <dbReference type="ChEBI" id="CHEBI:35247"/>
        <dbReference type="EC" id="4.3.1.18"/>
    </reaction>
    <physiologicalReaction direction="left-to-right" evidence="9">
        <dbReference type="Rhea" id="RHEA:13978"/>
    </physiologicalReaction>
</comment>
<dbReference type="InParanoid" id="A0A163K420"/>
<dbReference type="GO" id="GO:0046872">
    <property type="term" value="F:metal ion binding"/>
    <property type="evidence" value="ECO:0007669"/>
    <property type="project" value="UniProtKB-KW"/>
</dbReference>
<dbReference type="InterPro" id="IPR051466">
    <property type="entry name" value="D-amino_acid_metab_enzyme"/>
</dbReference>
<comment type="function">
    <text evidence="10">Catalyzes the conversion of D-serine to pyruvate and ammonia. May play a role in D-serine detoxification.</text>
</comment>
<comment type="similarity">
    <text evidence="3">Belongs to the DSD1 family.</text>
</comment>
<proteinExistence type="inferred from homology"/>
<dbReference type="Pfam" id="PF14031">
    <property type="entry name" value="D-ser_dehydrat"/>
    <property type="match status" value="1"/>
</dbReference>
<evidence type="ECO:0000256" key="2">
    <source>
        <dbReference type="ARBA" id="ARBA00001947"/>
    </source>
</evidence>
<evidence type="ECO:0000256" key="12">
    <source>
        <dbReference type="ARBA" id="ARBA00069616"/>
    </source>
</evidence>
<evidence type="ECO:0000256" key="10">
    <source>
        <dbReference type="ARBA" id="ARBA00055764"/>
    </source>
</evidence>
<keyword evidence="8" id="KW-0456">Lyase</keyword>
<name>A0A163K420_ABSGL</name>
<gene>
    <name evidence="15" type="primary">ABSGL_09973.1 scaffold 11783</name>
</gene>
<dbReference type="Gene3D" id="2.40.37.20">
    <property type="entry name" value="D-serine dehydratase-like domain"/>
    <property type="match status" value="1"/>
</dbReference>
<keyword evidence="4" id="KW-0216">Detoxification</keyword>
<evidence type="ECO:0000259" key="14">
    <source>
        <dbReference type="SMART" id="SM01119"/>
    </source>
</evidence>
<evidence type="ECO:0000256" key="8">
    <source>
        <dbReference type="ARBA" id="ARBA00023239"/>
    </source>
</evidence>
<dbReference type="Proteomes" id="UP000078561">
    <property type="component" value="Unassembled WGS sequence"/>
</dbReference>
<organism evidence="15">
    <name type="scientific">Absidia glauca</name>
    <name type="common">Pin mould</name>
    <dbReference type="NCBI Taxonomy" id="4829"/>
    <lineage>
        <taxon>Eukaryota</taxon>
        <taxon>Fungi</taxon>
        <taxon>Fungi incertae sedis</taxon>
        <taxon>Mucoromycota</taxon>
        <taxon>Mucoromycotina</taxon>
        <taxon>Mucoromycetes</taxon>
        <taxon>Mucorales</taxon>
        <taxon>Cunninghamellaceae</taxon>
        <taxon>Absidia</taxon>
    </lineage>
</organism>
<comment type="cofactor">
    <cofactor evidence="1">
        <name>pyridoxal 5'-phosphate</name>
        <dbReference type="ChEBI" id="CHEBI:597326"/>
    </cofactor>
</comment>
<dbReference type="Gene3D" id="3.20.20.10">
    <property type="entry name" value="Alanine racemase"/>
    <property type="match status" value="1"/>
</dbReference>
<keyword evidence="16" id="KW-1185">Reference proteome</keyword>
<dbReference type="InterPro" id="IPR029066">
    <property type="entry name" value="PLP-binding_barrel"/>
</dbReference>